<evidence type="ECO:0000256" key="3">
    <source>
        <dbReference type="ARBA" id="ARBA00022741"/>
    </source>
</evidence>
<keyword evidence="3" id="KW-0547">Nucleotide-binding</keyword>
<dbReference type="PANTHER" id="PTHR10763">
    <property type="entry name" value="CELL DIVISION CONTROL PROTEIN 6-RELATED"/>
    <property type="match status" value="1"/>
</dbReference>
<organism evidence="7 8">
    <name type="scientific">Methanobrevibacter arboriphilus JCM 13429 = DSM 1125</name>
    <dbReference type="NCBI Taxonomy" id="1300164"/>
    <lineage>
        <taxon>Archaea</taxon>
        <taxon>Methanobacteriati</taxon>
        <taxon>Methanobacteriota</taxon>
        <taxon>Methanomada group</taxon>
        <taxon>Methanobacteria</taxon>
        <taxon>Methanobacteriales</taxon>
        <taxon>Methanobacteriaceae</taxon>
        <taxon>Methanobrevibacter</taxon>
    </lineage>
</organism>
<dbReference type="Gene3D" id="3.40.50.300">
    <property type="entry name" value="P-loop containing nucleotide triphosphate hydrolases"/>
    <property type="match status" value="1"/>
</dbReference>
<dbReference type="OrthoDB" id="53276at2157"/>
<dbReference type="InterPro" id="IPR027417">
    <property type="entry name" value="P-loop_NTPase"/>
</dbReference>
<evidence type="ECO:0000313" key="7">
    <source>
        <dbReference type="EMBL" id="OQD59517.1"/>
    </source>
</evidence>
<protein>
    <submittedName>
        <fullName evidence="7">Cdc6-like protein</fullName>
    </submittedName>
</protein>
<dbReference type="Proteomes" id="UP000191661">
    <property type="component" value="Unassembled WGS sequence"/>
</dbReference>
<dbReference type="InterPro" id="IPR055237">
    <property type="entry name" value="Cdc6_lid"/>
</dbReference>
<evidence type="ECO:0000256" key="1">
    <source>
        <dbReference type="ARBA" id="ARBA00006184"/>
    </source>
</evidence>
<dbReference type="InterPro" id="IPR050311">
    <property type="entry name" value="ORC1/CDC6"/>
</dbReference>
<dbReference type="EMBL" id="JXMW01000003">
    <property type="protein sequence ID" value="OQD59517.1"/>
    <property type="molecule type" value="Genomic_DNA"/>
</dbReference>
<dbReference type="SUPFAM" id="SSF52540">
    <property type="entry name" value="P-loop containing nucleoside triphosphate hydrolases"/>
    <property type="match status" value="1"/>
</dbReference>
<proteinExistence type="inferred from homology"/>
<evidence type="ECO:0000259" key="6">
    <source>
        <dbReference type="Pfam" id="PF22703"/>
    </source>
</evidence>
<feature type="domain" description="Cdc6 AAA+ ATPase-type lid" evidence="6">
    <location>
        <begin position="219"/>
        <end position="279"/>
    </location>
</feature>
<keyword evidence="2" id="KW-0235">DNA replication</keyword>
<name>A0A1V6N4K4_METAZ</name>
<dbReference type="InterPro" id="IPR049945">
    <property type="entry name" value="AAA_22"/>
</dbReference>
<comment type="similarity">
    <text evidence="1">Belongs to the CDC6/cdc18 family.</text>
</comment>
<keyword evidence="8" id="KW-1185">Reference proteome</keyword>
<sequence>MKTVENIFDVIIQQEGTLFKQSEVFTLEYLPEILRFREKQLRAMINHSRQLNSGHAPTNMEITGPYGTGKTTAVKKYFELVENKFNVATAYINCEFDKTENQMLTKIYNKLYKKSVKTGVTTNILKNKIVNHLGKTEKVLVVCLDDYGSNKISGDDIDQINKVMYTLLRAHEIDHKAKISLITITNRRYINFVLSQSVETIFRPANVNFDAYTLSEIHTILSDRCKLGFARGVISEEVIYMVAEHAYREGDLRIGIRCLYDAGRNAELVGSSTIEREHLDF</sequence>
<feature type="domain" description="ORC1/DEAH AAA+ ATPase" evidence="5">
    <location>
        <begin position="59"/>
        <end position="147"/>
    </location>
</feature>
<gene>
    <name evidence="7" type="ORF">MBBAR_3c01730</name>
</gene>
<dbReference type="GO" id="GO:0006260">
    <property type="term" value="P:DNA replication"/>
    <property type="evidence" value="ECO:0007669"/>
    <property type="project" value="UniProtKB-KW"/>
</dbReference>
<evidence type="ECO:0000256" key="4">
    <source>
        <dbReference type="ARBA" id="ARBA00022840"/>
    </source>
</evidence>
<dbReference type="PANTHER" id="PTHR10763:SF26">
    <property type="entry name" value="CELL DIVISION CONTROL PROTEIN 6 HOMOLOG"/>
    <property type="match status" value="1"/>
</dbReference>
<evidence type="ECO:0000313" key="8">
    <source>
        <dbReference type="Proteomes" id="UP000191661"/>
    </source>
</evidence>
<keyword evidence="4" id="KW-0067">ATP-binding</keyword>
<dbReference type="GO" id="GO:0016887">
    <property type="term" value="F:ATP hydrolysis activity"/>
    <property type="evidence" value="ECO:0007669"/>
    <property type="project" value="InterPro"/>
</dbReference>
<dbReference type="GO" id="GO:0005524">
    <property type="term" value="F:ATP binding"/>
    <property type="evidence" value="ECO:0007669"/>
    <property type="project" value="UniProtKB-KW"/>
</dbReference>
<dbReference type="RefSeq" id="WP_080459742.1">
    <property type="nucleotide sequence ID" value="NZ_JXMW01000003.1"/>
</dbReference>
<dbReference type="AlphaFoldDB" id="A0A1V6N4K4"/>
<dbReference type="Pfam" id="PF22703">
    <property type="entry name" value="Cdc6_lid"/>
    <property type="match status" value="1"/>
</dbReference>
<evidence type="ECO:0000259" key="5">
    <source>
        <dbReference type="Pfam" id="PF13401"/>
    </source>
</evidence>
<dbReference type="Pfam" id="PF13401">
    <property type="entry name" value="AAA_22"/>
    <property type="match status" value="1"/>
</dbReference>
<dbReference type="Gene3D" id="1.10.8.60">
    <property type="match status" value="1"/>
</dbReference>
<comment type="caution">
    <text evidence="7">The sequence shown here is derived from an EMBL/GenBank/DDBJ whole genome shotgun (WGS) entry which is preliminary data.</text>
</comment>
<accession>A0A1V6N4K4</accession>
<evidence type="ECO:0000256" key="2">
    <source>
        <dbReference type="ARBA" id="ARBA00022705"/>
    </source>
</evidence>
<reference evidence="7 8" key="1">
    <citation type="submission" date="2014-12" db="EMBL/GenBank/DDBJ databases">
        <title>Genome sequence of Methanobrevibacter arboriphilicus DH1, DSM1125.</title>
        <authorList>
            <person name="Poehlein A."/>
            <person name="Thauer R.K."/>
            <person name="Seedorf H."/>
            <person name="Daniel R."/>
        </authorList>
    </citation>
    <scope>NUCLEOTIDE SEQUENCE [LARGE SCALE GENOMIC DNA]</scope>
    <source>
        <strain evidence="7 8">DH1</strain>
    </source>
</reference>